<dbReference type="EMBL" id="BARU01049966">
    <property type="protein sequence ID" value="GAH97654.1"/>
    <property type="molecule type" value="Genomic_DNA"/>
</dbReference>
<organism evidence="1">
    <name type="scientific">marine sediment metagenome</name>
    <dbReference type="NCBI Taxonomy" id="412755"/>
    <lineage>
        <taxon>unclassified sequences</taxon>
        <taxon>metagenomes</taxon>
        <taxon>ecological metagenomes</taxon>
    </lineage>
</organism>
<proteinExistence type="predicted"/>
<protein>
    <submittedName>
        <fullName evidence="1">Uncharacterized protein</fullName>
    </submittedName>
</protein>
<reference evidence="1" key="1">
    <citation type="journal article" date="2014" name="Front. Microbiol.">
        <title>High frequency of phylogenetically diverse reductive dehalogenase-homologous genes in deep subseafloor sedimentary metagenomes.</title>
        <authorList>
            <person name="Kawai M."/>
            <person name="Futagami T."/>
            <person name="Toyoda A."/>
            <person name="Takaki Y."/>
            <person name="Nishi S."/>
            <person name="Hori S."/>
            <person name="Arai W."/>
            <person name="Tsubouchi T."/>
            <person name="Morono Y."/>
            <person name="Uchiyama I."/>
            <person name="Ito T."/>
            <person name="Fujiyama A."/>
            <person name="Inagaki F."/>
            <person name="Takami H."/>
        </authorList>
    </citation>
    <scope>NUCLEOTIDE SEQUENCE</scope>
    <source>
        <strain evidence="1">Expedition CK06-06</strain>
    </source>
</reference>
<dbReference type="AlphaFoldDB" id="X1L5E5"/>
<name>X1L5E5_9ZZZZ</name>
<feature type="non-terminal residue" evidence="1">
    <location>
        <position position="1"/>
    </location>
</feature>
<sequence length="30" mass="3165">IKIVALPFLGIVALFIGGVLGFTAAEHFHL</sequence>
<feature type="non-terminal residue" evidence="1">
    <location>
        <position position="30"/>
    </location>
</feature>
<accession>X1L5E5</accession>
<gene>
    <name evidence="1" type="ORF">S03H2_73144</name>
</gene>
<comment type="caution">
    <text evidence="1">The sequence shown here is derived from an EMBL/GenBank/DDBJ whole genome shotgun (WGS) entry which is preliminary data.</text>
</comment>
<evidence type="ECO:0000313" key="1">
    <source>
        <dbReference type="EMBL" id="GAH97654.1"/>
    </source>
</evidence>